<feature type="domain" description="Major facilitator superfamily (MFS) profile" evidence="7">
    <location>
        <begin position="47"/>
        <end position="533"/>
    </location>
</feature>
<feature type="transmembrane region" description="Helical" evidence="6">
    <location>
        <begin position="111"/>
        <end position="131"/>
    </location>
</feature>
<dbReference type="Pfam" id="PF07690">
    <property type="entry name" value="MFS_1"/>
    <property type="match status" value="1"/>
</dbReference>
<evidence type="ECO:0000256" key="4">
    <source>
        <dbReference type="ARBA" id="ARBA00023136"/>
    </source>
</evidence>
<evidence type="ECO:0000256" key="3">
    <source>
        <dbReference type="ARBA" id="ARBA00022989"/>
    </source>
</evidence>
<dbReference type="Gene3D" id="1.20.1250.20">
    <property type="entry name" value="MFS general substrate transporter like domains"/>
    <property type="match status" value="2"/>
</dbReference>
<feature type="transmembrane region" description="Helical" evidence="6">
    <location>
        <begin position="137"/>
        <end position="162"/>
    </location>
</feature>
<feature type="compositionally biased region" description="Basic and acidic residues" evidence="5">
    <location>
        <begin position="537"/>
        <end position="557"/>
    </location>
</feature>
<gene>
    <name evidence="8" type="ORF">K432DRAFT_363648</name>
</gene>
<dbReference type="AlphaFoldDB" id="A0A8E2DZE7"/>
<evidence type="ECO:0000313" key="8">
    <source>
        <dbReference type="EMBL" id="OCK74400.1"/>
    </source>
</evidence>
<keyword evidence="2 6" id="KW-0812">Transmembrane</keyword>
<evidence type="ECO:0000313" key="9">
    <source>
        <dbReference type="Proteomes" id="UP000250266"/>
    </source>
</evidence>
<feature type="transmembrane region" description="Helical" evidence="6">
    <location>
        <begin position="44"/>
        <end position="70"/>
    </location>
</feature>
<feature type="transmembrane region" description="Helical" evidence="6">
    <location>
        <begin position="272"/>
        <end position="292"/>
    </location>
</feature>
<evidence type="ECO:0000256" key="2">
    <source>
        <dbReference type="ARBA" id="ARBA00022692"/>
    </source>
</evidence>
<keyword evidence="9" id="KW-1185">Reference proteome</keyword>
<name>A0A8E2DZE7_9PEZI</name>
<dbReference type="GO" id="GO:0022857">
    <property type="term" value="F:transmembrane transporter activity"/>
    <property type="evidence" value="ECO:0007669"/>
    <property type="project" value="InterPro"/>
</dbReference>
<keyword evidence="3 6" id="KW-1133">Transmembrane helix</keyword>
<feature type="transmembrane region" description="Helical" evidence="6">
    <location>
        <begin position="202"/>
        <end position="222"/>
    </location>
</feature>
<feature type="transmembrane region" description="Helical" evidence="6">
    <location>
        <begin position="342"/>
        <end position="365"/>
    </location>
</feature>
<dbReference type="PROSITE" id="PS50850">
    <property type="entry name" value="MFS"/>
    <property type="match status" value="1"/>
</dbReference>
<dbReference type="InterPro" id="IPR036259">
    <property type="entry name" value="MFS_trans_sf"/>
</dbReference>
<feature type="region of interest" description="Disordered" evidence="5">
    <location>
        <begin position="536"/>
        <end position="557"/>
    </location>
</feature>
<evidence type="ECO:0000259" key="7">
    <source>
        <dbReference type="PROSITE" id="PS50850"/>
    </source>
</evidence>
<dbReference type="SUPFAM" id="SSF103473">
    <property type="entry name" value="MFS general substrate transporter"/>
    <property type="match status" value="1"/>
</dbReference>
<feature type="transmembrane region" description="Helical" evidence="6">
    <location>
        <begin position="242"/>
        <end position="260"/>
    </location>
</feature>
<feature type="compositionally biased region" description="Low complexity" evidence="5">
    <location>
        <begin position="1"/>
        <end position="12"/>
    </location>
</feature>
<sequence>MNSSTASSGKSSADQTPTADKPAQPVHNEYEDAEKNYQPKSLKFWIIMIGIYLSILLVALDRTIIATAIPKITDEFNSIEDIGWYGSAYMLATACLFPISGRIYQLYSIKWVFLIYLVIFEAGSALCGAAPSSVAFIIGRAIAGLGSAGIFTGSMVIILPLIPLRKRPIYTSFFGMASGVASVLGPVMGGAFTDKVTWRWCFYINLPIGGFTVLAILFLLNIPSPKHEKLTAIAQIKNLDPLGFFFFAPSMLCLILALQWGGSTYPWSAPKIIGLVVTFAVLLAIFVVIEVLTPGTAMAPTRVVLNRSVAGSMVFMFLLSGGLMSIVYYLTIWFQAVKGDSAIHSGISTIPLLLSMVILSIPTAVFTEKIGYYVPALLLSPVLCATSAGLLSTLTPSSDHSKWIGYQVLYGFGLGCGFQTSTLAPQNVLPRIDVPLGMAMIFFMQQLGGSISLSVGQNIFSSNLVDRLSGIAGLDAEAIVNTGAIDLRGVVPASELSTVIDAYGYSLTRVFIMAAALSSCMILGSLAVEWKSIKGKRGSECSPKTKEAKLEEGKSEA</sequence>
<feature type="transmembrane region" description="Helical" evidence="6">
    <location>
        <begin position="313"/>
        <end position="336"/>
    </location>
</feature>
<dbReference type="EMBL" id="KV745487">
    <property type="protein sequence ID" value="OCK74400.1"/>
    <property type="molecule type" value="Genomic_DNA"/>
</dbReference>
<evidence type="ECO:0000256" key="1">
    <source>
        <dbReference type="ARBA" id="ARBA00004141"/>
    </source>
</evidence>
<feature type="transmembrane region" description="Helical" evidence="6">
    <location>
        <begin position="169"/>
        <end position="190"/>
    </location>
</feature>
<dbReference type="CDD" id="cd17502">
    <property type="entry name" value="MFS_Azr1_MDR_like"/>
    <property type="match status" value="1"/>
</dbReference>
<feature type="transmembrane region" description="Helical" evidence="6">
    <location>
        <begin position="510"/>
        <end position="528"/>
    </location>
</feature>
<comment type="subcellular location">
    <subcellularLocation>
        <location evidence="1">Membrane</location>
        <topology evidence="1">Multi-pass membrane protein</topology>
    </subcellularLocation>
</comment>
<dbReference type="FunFam" id="1.20.1720.10:FF:000012">
    <property type="entry name" value="MFS toxin efflux pump (AflT)"/>
    <property type="match status" value="1"/>
</dbReference>
<feature type="transmembrane region" description="Helical" evidence="6">
    <location>
        <begin position="372"/>
        <end position="391"/>
    </location>
</feature>
<dbReference type="GO" id="GO:0005886">
    <property type="term" value="C:plasma membrane"/>
    <property type="evidence" value="ECO:0007669"/>
    <property type="project" value="TreeGrafter"/>
</dbReference>
<organism evidence="8 9">
    <name type="scientific">Lepidopterella palustris CBS 459.81</name>
    <dbReference type="NCBI Taxonomy" id="1314670"/>
    <lineage>
        <taxon>Eukaryota</taxon>
        <taxon>Fungi</taxon>
        <taxon>Dikarya</taxon>
        <taxon>Ascomycota</taxon>
        <taxon>Pezizomycotina</taxon>
        <taxon>Dothideomycetes</taxon>
        <taxon>Pleosporomycetidae</taxon>
        <taxon>Mytilinidiales</taxon>
        <taxon>Argynnaceae</taxon>
        <taxon>Lepidopterella</taxon>
    </lineage>
</organism>
<feature type="transmembrane region" description="Helical" evidence="6">
    <location>
        <begin position="82"/>
        <end position="99"/>
    </location>
</feature>
<proteinExistence type="predicted"/>
<dbReference type="InterPro" id="IPR020846">
    <property type="entry name" value="MFS_dom"/>
</dbReference>
<dbReference type="FunFam" id="1.20.1250.20:FF:000196">
    <property type="entry name" value="MFS toxin efflux pump (AflT)"/>
    <property type="match status" value="1"/>
</dbReference>
<feature type="region of interest" description="Disordered" evidence="5">
    <location>
        <begin position="1"/>
        <end position="30"/>
    </location>
</feature>
<dbReference type="Proteomes" id="UP000250266">
    <property type="component" value="Unassembled WGS sequence"/>
</dbReference>
<accession>A0A8E2DZE7</accession>
<evidence type="ECO:0000256" key="5">
    <source>
        <dbReference type="SAM" id="MobiDB-lite"/>
    </source>
</evidence>
<dbReference type="PANTHER" id="PTHR23501">
    <property type="entry name" value="MAJOR FACILITATOR SUPERFAMILY"/>
    <property type="match status" value="1"/>
</dbReference>
<reference evidence="8 9" key="1">
    <citation type="journal article" date="2016" name="Nat. Commun.">
        <title>Ectomycorrhizal ecology is imprinted in the genome of the dominant symbiotic fungus Cenococcum geophilum.</title>
        <authorList>
            <consortium name="DOE Joint Genome Institute"/>
            <person name="Peter M."/>
            <person name="Kohler A."/>
            <person name="Ohm R.A."/>
            <person name="Kuo A."/>
            <person name="Krutzmann J."/>
            <person name="Morin E."/>
            <person name="Arend M."/>
            <person name="Barry K.W."/>
            <person name="Binder M."/>
            <person name="Choi C."/>
            <person name="Clum A."/>
            <person name="Copeland A."/>
            <person name="Grisel N."/>
            <person name="Haridas S."/>
            <person name="Kipfer T."/>
            <person name="LaButti K."/>
            <person name="Lindquist E."/>
            <person name="Lipzen A."/>
            <person name="Maire R."/>
            <person name="Meier B."/>
            <person name="Mihaltcheva S."/>
            <person name="Molinier V."/>
            <person name="Murat C."/>
            <person name="Poggeler S."/>
            <person name="Quandt C.A."/>
            <person name="Sperisen C."/>
            <person name="Tritt A."/>
            <person name="Tisserant E."/>
            <person name="Crous P.W."/>
            <person name="Henrissat B."/>
            <person name="Nehls U."/>
            <person name="Egli S."/>
            <person name="Spatafora J.W."/>
            <person name="Grigoriev I.V."/>
            <person name="Martin F.M."/>
        </authorList>
    </citation>
    <scope>NUCLEOTIDE SEQUENCE [LARGE SCALE GENOMIC DNA]</scope>
    <source>
        <strain evidence="8 9">CBS 459.81</strain>
    </source>
</reference>
<evidence type="ECO:0000256" key="6">
    <source>
        <dbReference type="SAM" id="Phobius"/>
    </source>
</evidence>
<dbReference type="OrthoDB" id="10021397at2759"/>
<dbReference type="InterPro" id="IPR011701">
    <property type="entry name" value="MFS"/>
</dbReference>
<dbReference type="PANTHER" id="PTHR23501:SF201">
    <property type="entry name" value="MFS AFLATOXIN EFFLUX PUMP"/>
    <property type="match status" value="1"/>
</dbReference>
<keyword evidence="4 6" id="KW-0472">Membrane</keyword>
<protein>
    <submittedName>
        <fullName evidence="8">Putative aflatoxin efflux pump</fullName>
    </submittedName>
</protein>